<name>A0A0A1U7J7_ENTIV</name>
<gene>
    <name evidence="2" type="ORF">EIN_164060</name>
</gene>
<evidence type="ECO:0000256" key="1">
    <source>
        <dbReference type="SAM" id="MobiDB-lite"/>
    </source>
</evidence>
<sequence length="416" mass="47820">MNLCVFNVEAVGSLHNEDYAPNRLSHIVEAIRTILKTNYYTYYVVIIQDATSTLAISPTKDRTAIDKLENLKTTSAPPHPFRSLRQSLFVARQQAWDSVHIVSFISSEEALSDVVLRQNELQTLRNFHIHFVLLGDVLTPTSHTRTLVRSLARRQSRGWTVTENDLNKKRPYDRLLMRMSEGIAIVPRRKPRRQFPHMKAGQVPSESKAGKFISCKIVSHPTDDKVMMIPVPIVSRQQVLATLQCGRCTIKDGKCVSSNEIGTLCFVELSPILFKVVWRTEIDFEGMTMFYGEATTRIVENGNNQFLVIDTKRGKESNQSVYWTTSGAEEFSEIMELAMQQEIPQSYTKIMQTIWDDNKQTLINMEEKYMNMKKEKDIVDKVDEEYTKSEESREKAEVNRVVRHDDKKSEGKESDN</sequence>
<dbReference type="KEGG" id="eiv:EIN_164060"/>
<evidence type="ECO:0000313" key="3">
    <source>
        <dbReference type="Proteomes" id="UP000014680"/>
    </source>
</evidence>
<dbReference type="GeneID" id="14888013"/>
<proteinExistence type="predicted"/>
<dbReference type="AlphaFoldDB" id="A0A0A1U7J7"/>
<dbReference type="RefSeq" id="XP_004255797.1">
    <property type="nucleotide sequence ID" value="XM_004255749.1"/>
</dbReference>
<reference evidence="2 3" key="1">
    <citation type="submission" date="2012-10" db="EMBL/GenBank/DDBJ databases">
        <authorList>
            <person name="Zafar N."/>
            <person name="Inman J."/>
            <person name="Hall N."/>
            <person name="Lorenzi H."/>
            <person name="Caler E."/>
        </authorList>
    </citation>
    <scope>NUCLEOTIDE SEQUENCE [LARGE SCALE GENOMIC DNA]</scope>
    <source>
        <strain evidence="2 3">IP1</strain>
    </source>
</reference>
<dbReference type="EMBL" id="KB206683">
    <property type="protein sequence ID" value="ELP89026.1"/>
    <property type="molecule type" value="Genomic_DNA"/>
</dbReference>
<accession>A0A0A1U7J7</accession>
<keyword evidence="3" id="KW-1185">Reference proteome</keyword>
<dbReference type="VEuPathDB" id="AmoebaDB:EIN_164060"/>
<organism evidence="2 3">
    <name type="scientific">Entamoeba invadens IP1</name>
    <dbReference type="NCBI Taxonomy" id="370355"/>
    <lineage>
        <taxon>Eukaryota</taxon>
        <taxon>Amoebozoa</taxon>
        <taxon>Evosea</taxon>
        <taxon>Archamoebae</taxon>
        <taxon>Mastigamoebida</taxon>
        <taxon>Entamoebidae</taxon>
        <taxon>Entamoeba</taxon>
    </lineage>
</organism>
<feature type="region of interest" description="Disordered" evidence="1">
    <location>
        <begin position="383"/>
        <end position="416"/>
    </location>
</feature>
<dbReference type="OMA" id="CKVITHI"/>
<dbReference type="Proteomes" id="UP000014680">
    <property type="component" value="Unassembled WGS sequence"/>
</dbReference>
<protein>
    <submittedName>
        <fullName evidence="2">Uncharacterized protein</fullName>
    </submittedName>
</protein>
<dbReference type="OrthoDB" id="25573at2759"/>
<evidence type="ECO:0000313" key="2">
    <source>
        <dbReference type="EMBL" id="ELP89026.1"/>
    </source>
</evidence>